<evidence type="ECO:0000313" key="1">
    <source>
        <dbReference type="EMBL" id="PEI81811.1"/>
    </source>
</evidence>
<dbReference type="AlphaFoldDB" id="A0AB73QSQ8"/>
<protein>
    <submittedName>
        <fullName evidence="1">Transcriptional regulator</fullName>
    </submittedName>
</protein>
<comment type="caution">
    <text evidence="1">The sequence shown here is derived from an EMBL/GenBank/DDBJ whole genome shotgun (WGS) entry which is preliminary data.</text>
</comment>
<accession>A0AB73QSQ8</accession>
<dbReference type="InterPro" id="IPR013324">
    <property type="entry name" value="RNA_pol_sigma_r3/r4-like"/>
</dbReference>
<dbReference type="RefSeq" id="WP_016107783.1">
    <property type="nucleotide sequence ID" value="NZ_JAIUXW010000012.1"/>
</dbReference>
<sequence>MLTVEKISKEEKQKNIKRIEFHLKNYTNYKVAIVNLKKKLELLNTVFLNIEVSRREGNENSEICMGNERSQIELELQQYVFIIEAIDNALENIEEVERDFITYRYFYNWTIDKCALKIGYSDKTLFLIRNQVIKKFLISLGCITII</sequence>
<dbReference type="EMBL" id="NUEH01000099">
    <property type="protein sequence ID" value="PEI81811.1"/>
    <property type="molecule type" value="Genomic_DNA"/>
</dbReference>
<organism evidence="1">
    <name type="scientific">Bacillus toyonensis</name>
    <dbReference type="NCBI Taxonomy" id="155322"/>
    <lineage>
        <taxon>Bacteria</taxon>
        <taxon>Bacillati</taxon>
        <taxon>Bacillota</taxon>
        <taxon>Bacilli</taxon>
        <taxon>Bacillales</taxon>
        <taxon>Bacillaceae</taxon>
        <taxon>Bacillus</taxon>
        <taxon>Bacillus cereus group</taxon>
    </lineage>
</organism>
<dbReference type="Proteomes" id="UP000220969">
    <property type="component" value="Unassembled WGS sequence"/>
</dbReference>
<name>A0AB73QSQ8_9BACI</name>
<gene>
    <name evidence="1" type="ORF">CN678_31250</name>
</gene>
<reference evidence="1" key="1">
    <citation type="submission" date="2017-09" db="EMBL/GenBank/DDBJ databases">
        <title>Large-scale bioinformatics analysis of Bacillus genomes uncovers conserved roles of natural products in bacterial physiology.</title>
        <authorList>
            <consortium name="Agbiome Team Llc"/>
            <person name="Bleich R.M."/>
            <person name="Kirk G.J."/>
            <person name="Santa Maria K.C."/>
            <person name="Allen S.E."/>
            <person name="Farag S."/>
            <person name="Shank E.A."/>
            <person name="Bowers A."/>
        </authorList>
    </citation>
    <scope>NUCLEOTIDE SEQUENCE</scope>
    <source>
        <strain evidence="1">AFS005430</strain>
    </source>
</reference>
<dbReference type="SUPFAM" id="SSF88659">
    <property type="entry name" value="Sigma3 and sigma4 domains of RNA polymerase sigma factors"/>
    <property type="match status" value="1"/>
</dbReference>
<proteinExistence type="predicted"/>